<sequence length="228" mass="24387">MDSYDDDIQRQQYHPSHSIPDAAYPDDSPFRQQQLRLQASHGAGGLGVSPLHPSAGMSPLSCRVGDHQAGFHQPQHHLHQPQQHHGGWTPYDIPSSPPPPYDPGQAPSAYPRPQTDATTLAAPAARPNARVDVHAQAGAIEMVPLQVVTAAAASTSAFALTPAGNAAAEDPYKLDAAASERRRKQRRLKVCVIVLVVVFMFCGALIIGVALGILKGALNKPPDRDLDF</sequence>
<keyword evidence="4" id="KW-1185">Reference proteome</keyword>
<evidence type="ECO:0000313" key="3">
    <source>
        <dbReference type="EMBL" id="KAH6607254.1"/>
    </source>
</evidence>
<keyword evidence="2" id="KW-0812">Transmembrane</keyword>
<keyword evidence="2" id="KW-1133">Transmembrane helix</keyword>
<dbReference type="AlphaFoldDB" id="A0A9P8TXE8"/>
<gene>
    <name evidence="3" type="ORF">Trco_003567</name>
</gene>
<evidence type="ECO:0000313" key="4">
    <source>
        <dbReference type="Proteomes" id="UP000827724"/>
    </source>
</evidence>
<name>A0A9P8TXE8_9HYPO</name>
<protein>
    <submittedName>
        <fullName evidence="3">Uncharacterized protein</fullName>
    </submittedName>
</protein>
<dbReference type="OrthoDB" id="4899684at2759"/>
<feature type="region of interest" description="Disordered" evidence="1">
    <location>
        <begin position="1"/>
        <end position="126"/>
    </location>
</feature>
<feature type="transmembrane region" description="Helical" evidence="2">
    <location>
        <begin position="190"/>
        <end position="214"/>
    </location>
</feature>
<dbReference type="Proteomes" id="UP000827724">
    <property type="component" value="Unassembled WGS sequence"/>
</dbReference>
<accession>A0A9P8TXE8</accession>
<keyword evidence="2" id="KW-0472">Membrane</keyword>
<dbReference type="EMBL" id="JAIWOZ010000003">
    <property type="protein sequence ID" value="KAH6607254.1"/>
    <property type="molecule type" value="Genomic_DNA"/>
</dbReference>
<evidence type="ECO:0000256" key="2">
    <source>
        <dbReference type="SAM" id="Phobius"/>
    </source>
</evidence>
<proteinExistence type="predicted"/>
<organism evidence="3 4">
    <name type="scientific">Trichoderma cornu-damae</name>
    <dbReference type="NCBI Taxonomy" id="654480"/>
    <lineage>
        <taxon>Eukaryota</taxon>
        <taxon>Fungi</taxon>
        <taxon>Dikarya</taxon>
        <taxon>Ascomycota</taxon>
        <taxon>Pezizomycotina</taxon>
        <taxon>Sordariomycetes</taxon>
        <taxon>Hypocreomycetidae</taxon>
        <taxon>Hypocreales</taxon>
        <taxon>Hypocreaceae</taxon>
        <taxon>Trichoderma</taxon>
    </lineage>
</organism>
<reference evidence="3" key="1">
    <citation type="submission" date="2021-08" db="EMBL/GenBank/DDBJ databases">
        <title>Chromosome-Level Trichoderma cornu-damae using Hi-C Data.</title>
        <authorList>
            <person name="Kim C.S."/>
        </authorList>
    </citation>
    <scope>NUCLEOTIDE SEQUENCE</scope>
    <source>
        <strain evidence="3">KA19-0412C</strain>
    </source>
</reference>
<feature type="compositionally biased region" description="Low complexity" evidence="1">
    <location>
        <begin position="80"/>
        <end position="94"/>
    </location>
</feature>
<comment type="caution">
    <text evidence="3">The sequence shown here is derived from an EMBL/GenBank/DDBJ whole genome shotgun (WGS) entry which is preliminary data.</text>
</comment>
<evidence type="ECO:0000256" key="1">
    <source>
        <dbReference type="SAM" id="MobiDB-lite"/>
    </source>
</evidence>